<dbReference type="Gene3D" id="1.25.40.10">
    <property type="entry name" value="Tetratricopeptide repeat domain"/>
    <property type="match status" value="1"/>
</dbReference>
<keyword evidence="4" id="KW-0804">Transcription</keyword>
<dbReference type="Proteomes" id="UP000643165">
    <property type="component" value="Unassembled WGS sequence"/>
</dbReference>
<dbReference type="SUPFAM" id="SSF46894">
    <property type="entry name" value="C-terminal effector domain of the bipartite response regulators"/>
    <property type="match status" value="1"/>
</dbReference>
<dbReference type="SMART" id="SM00862">
    <property type="entry name" value="Trans_reg_C"/>
    <property type="match status" value="1"/>
</dbReference>
<evidence type="ECO:0000256" key="2">
    <source>
        <dbReference type="ARBA" id="ARBA00023015"/>
    </source>
</evidence>
<comment type="caution">
    <text evidence="7">The sequence shown here is derived from an EMBL/GenBank/DDBJ whole genome shotgun (WGS) entry which is preliminary data.</text>
</comment>
<dbReference type="PANTHER" id="PTHR35807:SF1">
    <property type="entry name" value="TRANSCRIPTIONAL REGULATOR REDD"/>
    <property type="match status" value="1"/>
</dbReference>
<dbReference type="SMART" id="SM01043">
    <property type="entry name" value="BTAD"/>
    <property type="match status" value="1"/>
</dbReference>
<dbReference type="SUPFAM" id="SSF52540">
    <property type="entry name" value="P-loop containing nucleoside triphosphate hydrolases"/>
    <property type="match status" value="1"/>
</dbReference>
<keyword evidence="2" id="KW-0805">Transcription regulation</keyword>
<dbReference type="EMBL" id="BOPB01000041">
    <property type="protein sequence ID" value="GIJ24788.1"/>
    <property type="molecule type" value="Genomic_DNA"/>
</dbReference>
<evidence type="ECO:0000256" key="4">
    <source>
        <dbReference type="ARBA" id="ARBA00023163"/>
    </source>
</evidence>
<dbReference type="InterPro" id="IPR027417">
    <property type="entry name" value="P-loop_NTPase"/>
</dbReference>
<evidence type="ECO:0000256" key="5">
    <source>
        <dbReference type="PROSITE-ProRule" id="PRU01091"/>
    </source>
</evidence>
<evidence type="ECO:0000256" key="1">
    <source>
        <dbReference type="ARBA" id="ARBA00005820"/>
    </source>
</evidence>
<dbReference type="InterPro" id="IPR036388">
    <property type="entry name" value="WH-like_DNA-bd_sf"/>
</dbReference>
<feature type="domain" description="OmpR/PhoB-type" evidence="6">
    <location>
        <begin position="1"/>
        <end position="106"/>
    </location>
</feature>
<dbReference type="InterPro" id="IPR001867">
    <property type="entry name" value="OmpR/PhoB-type_DNA-bd"/>
</dbReference>
<dbReference type="PROSITE" id="PS51755">
    <property type="entry name" value="OMPR_PHOB"/>
    <property type="match status" value="1"/>
</dbReference>
<reference evidence="7 8" key="1">
    <citation type="submission" date="2021-01" db="EMBL/GenBank/DDBJ databases">
        <title>Whole genome shotgun sequence of Verrucosispora lutea NBRC 106530.</title>
        <authorList>
            <person name="Komaki H."/>
            <person name="Tamura T."/>
        </authorList>
    </citation>
    <scope>NUCLEOTIDE SEQUENCE [LARGE SCALE GENOMIC DNA]</scope>
    <source>
        <strain evidence="7 8">NBRC 106530</strain>
    </source>
</reference>
<dbReference type="InterPro" id="IPR051677">
    <property type="entry name" value="AfsR-DnrI-RedD_regulator"/>
</dbReference>
<dbReference type="Pfam" id="PF00486">
    <property type="entry name" value="Trans_reg_C"/>
    <property type="match status" value="1"/>
</dbReference>
<dbReference type="PANTHER" id="PTHR35807">
    <property type="entry name" value="TRANSCRIPTIONAL REGULATOR REDD-RELATED"/>
    <property type="match status" value="1"/>
</dbReference>
<accession>A0ABQ4J3N8</accession>
<dbReference type="InterPro" id="IPR041664">
    <property type="entry name" value="AAA_16"/>
</dbReference>
<dbReference type="InterPro" id="IPR005158">
    <property type="entry name" value="BTAD"/>
</dbReference>
<organism evidence="7 8">
    <name type="scientific">Micromonospora lutea</name>
    <dbReference type="NCBI Taxonomy" id="419825"/>
    <lineage>
        <taxon>Bacteria</taxon>
        <taxon>Bacillati</taxon>
        <taxon>Actinomycetota</taxon>
        <taxon>Actinomycetes</taxon>
        <taxon>Micromonosporales</taxon>
        <taxon>Micromonosporaceae</taxon>
        <taxon>Micromonospora</taxon>
    </lineage>
</organism>
<feature type="DNA-binding region" description="OmpR/PhoB-type" evidence="5">
    <location>
        <begin position="1"/>
        <end position="106"/>
    </location>
</feature>
<keyword evidence="3 5" id="KW-0238">DNA-binding</keyword>
<sequence length="425" mass="46889">MSVTTLASVLVVQVLGRLRVWHGDREVDTGPPTRRLVLGVLLLNAGRLTTRRELIESLWQERPPSSAVNVLHTHVKHLRRLLDPQRSPRGRGGVLATVGDGYLLRLPDNALDLQRFRQSVHAAQTAEGDGELVRAVAMLREALRLWEDDPLCDVPMLDNHPQVMGLRAERRRAQLSYWDLMLQAGHAAEILAALAVEGAVHPLDEAVQATLIRAYQATGQRTAAFERYEATRRALADELGVSPGPELTRTHHQLLGEPVNRHAVGIPRQLPAPVPDFVGRVDDLARLDAAHATRPPGVVVVCGTAGVGKTALVVHWGHLRRDRFPDGRIYLDMRGEDVEHALPAQEALGRLLTAVGVPDQDIPSDAQSRAARWRTETDGRRLLVVLDNAASTEQIPQREADPGTAWSATTGWLRVNPHPTRHFFP</sequence>
<dbReference type="SUPFAM" id="SSF48452">
    <property type="entry name" value="TPR-like"/>
    <property type="match status" value="1"/>
</dbReference>
<evidence type="ECO:0000256" key="3">
    <source>
        <dbReference type="ARBA" id="ARBA00023125"/>
    </source>
</evidence>
<evidence type="ECO:0000313" key="7">
    <source>
        <dbReference type="EMBL" id="GIJ24788.1"/>
    </source>
</evidence>
<comment type="similarity">
    <text evidence="1">Belongs to the AfsR/DnrI/RedD regulatory family.</text>
</comment>
<proteinExistence type="inferred from homology"/>
<dbReference type="InterPro" id="IPR011990">
    <property type="entry name" value="TPR-like_helical_dom_sf"/>
</dbReference>
<evidence type="ECO:0000259" key="6">
    <source>
        <dbReference type="PROSITE" id="PS51755"/>
    </source>
</evidence>
<dbReference type="CDD" id="cd15831">
    <property type="entry name" value="BTAD"/>
    <property type="match status" value="1"/>
</dbReference>
<keyword evidence="8" id="KW-1185">Reference proteome</keyword>
<evidence type="ECO:0000313" key="8">
    <source>
        <dbReference type="Proteomes" id="UP000643165"/>
    </source>
</evidence>
<dbReference type="Pfam" id="PF13191">
    <property type="entry name" value="AAA_16"/>
    <property type="match status" value="1"/>
</dbReference>
<name>A0ABQ4J3N8_9ACTN</name>
<protein>
    <recommendedName>
        <fullName evidence="6">OmpR/PhoB-type domain-containing protein</fullName>
    </recommendedName>
</protein>
<gene>
    <name evidence="7" type="ORF">Vlu01_54120</name>
</gene>
<dbReference type="Pfam" id="PF03704">
    <property type="entry name" value="BTAD"/>
    <property type="match status" value="1"/>
</dbReference>
<dbReference type="Gene3D" id="1.10.10.10">
    <property type="entry name" value="Winged helix-like DNA-binding domain superfamily/Winged helix DNA-binding domain"/>
    <property type="match status" value="1"/>
</dbReference>
<dbReference type="InterPro" id="IPR016032">
    <property type="entry name" value="Sig_transdc_resp-reg_C-effctor"/>
</dbReference>
<dbReference type="Gene3D" id="3.40.50.300">
    <property type="entry name" value="P-loop containing nucleotide triphosphate hydrolases"/>
    <property type="match status" value="1"/>
</dbReference>